<keyword evidence="4" id="KW-1185">Reference proteome</keyword>
<evidence type="ECO:0000259" key="2">
    <source>
        <dbReference type="Pfam" id="PF01156"/>
    </source>
</evidence>
<dbReference type="Proteomes" id="UP000192678">
    <property type="component" value="Unassembled WGS sequence"/>
</dbReference>
<dbReference type="Pfam" id="PF01156">
    <property type="entry name" value="IU_nuc_hydro"/>
    <property type="match status" value="1"/>
</dbReference>
<reference evidence="3 4" key="1">
    <citation type="submission" date="2017-04" db="EMBL/GenBank/DDBJ databases">
        <authorList>
            <person name="Afonso C.L."/>
            <person name="Miller P.J."/>
            <person name="Scott M.A."/>
            <person name="Spackman E."/>
            <person name="Goraichik I."/>
            <person name="Dimitrov K.M."/>
            <person name="Suarez D.L."/>
            <person name="Swayne D.E."/>
        </authorList>
    </citation>
    <scope>NUCLEOTIDE SEQUENCE [LARGE SCALE GENOMIC DNA]</scope>
    <source>
        <strain evidence="3 4">DSM 19625</strain>
    </source>
</reference>
<feature type="chain" id="PRO_5012800163" evidence="1">
    <location>
        <begin position="24"/>
        <end position="340"/>
    </location>
</feature>
<sequence length="340" mass="38550">MKFKQVFFLAVAATCILSSYAEAHKTPLTVIFETDMGNDIDDVLALDMLYKYQDAGVIKIAAISNNKGNNYSIPFIDLLNRWYGYPNIPLGNVEPPKIREGKKISYVEYVSNLKNEQRSDLFERKLSPGSTVEGSVAMYRRILSGQPDKSVVIISVGFLTNLSRLLNSPADKYSPLNGKELINKKVKFMSLMGGDFRSDRSKEFNIRYDIAAAKDVFSNWPGDIFVSPWELGGAVVFPGDLIKTELGYTPAHPLKQAYEYYLTMPYDRPTWDLTSVLYAVEPLKQYFKVSKAGFIETDDKGATFFNKSKKGNRYILTADKRQQETMLLRFKALVQQKPKL</sequence>
<evidence type="ECO:0000313" key="3">
    <source>
        <dbReference type="EMBL" id="SMC91263.1"/>
    </source>
</evidence>
<dbReference type="PANTHER" id="PTHR43264">
    <property type="match status" value="1"/>
</dbReference>
<dbReference type="SUPFAM" id="SSF53590">
    <property type="entry name" value="Nucleoside hydrolase"/>
    <property type="match status" value="1"/>
</dbReference>
<feature type="signal peptide" evidence="1">
    <location>
        <begin position="1"/>
        <end position="23"/>
    </location>
</feature>
<dbReference type="AlphaFoldDB" id="A0A1W2D1A9"/>
<dbReference type="InterPro" id="IPR036452">
    <property type="entry name" value="Ribo_hydro-like"/>
</dbReference>
<gene>
    <name evidence="3" type="ORF">SAMN04488101_105174</name>
</gene>
<dbReference type="OrthoDB" id="128573at2"/>
<dbReference type="PANTHER" id="PTHR43264:SF1">
    <property type="entry name" value="INOSINE_URIDINE-PREFERRING NUCLEOSIDE HYDROLASE DOMAIN-CONTAINING PROTEIN"/>
    <property type="match status" value="1"/>
</dbReference>
<accession>A0A1W2D1A9</accession>
<organism evidence="3 4">
    <name type="scientific">Pedobacter nyackensis</name>
    <dbReference type="NCBI Taxonomy" id="475255"/>
    <lineage>
        <taxon>Bacteria</taxon>
        <taxon>Pseudomonadati</taxon>
        <taxon>Bacteroidota</taxon>
        <taxon>Sphingobacteriia</taxon>
        <taxon>Sphingobacteriales</taxon>
        <taxon>Sphingobacteriaceae</taxon>
        <taxon>Pedobacter</taxon>
    </lineage>
</organism>
<protein>
    <submittedName>
        <fullName evidence="3">Inosine-uridine nucleoside N-ribohydrolase</fullName>
    </submittedName>
</protein>
<keyword evidence="1" id="KW-0732">Signal</keyword>
<evidence type="ECO:0000256" key="1">
    <source>
        <dbReference type="SAM" id="SignalP"/>
    </source>
</evidence>
<name>A0A1W2D1A9_9SPHI</name>
<proteinExistence type="predicted"/>
<dbReference type="InterPro" id="IPR001910">
    <property type="entry name" value="Inosine/uridine_hydrolase_dom"/>
</dbReference>
<dbReference type="EMBL" id="FWYB01000005">
    <property type="protein sequence ID" value="SMC91263.1"/>
    <property type="molecule type" value="Genomic_DNA"/>
</dbReference>
<dbReference type="Gene3D" id="3.90.245.10">
    <property type="entry name" value="Ribonucleoside hydrolase-like"/>
    <property type="match status" value="1"/>
</dbReference>
<dbReference type="RefSeq" id="WP_084289512.1">
    <property type="nucleotide sequence ID" value="NZ_FWYB01000005.1"/>
</dbReference>
<dbReference type="CDD" id="cd02652">
    <property type="entry name" value="nuc_hydro_2"/>
    <property type="match status" value="1"/>
</dbReference>
<dbReference type="STRING" id="475255.SAMN04488101_105174"/>
<evidence type="ECO:0000313" key="4">
    <source>
        <dbReference type="Proteomes" id="UP000192678"/>
    </source>
</evidence>
<keyword evidence="3" id="KW-0378">Hydrolase</keyword>
<feature type="domain" description="Inosine/uridine-preferring nucleoside hydrolase" evidence="2">
    <location>
        <begin position="30"/>
        <end position="310"/>
    </location>
</feature>
<dbReference type="GO" id="GO:0016799">
    <property type="term" value="F:hydrolase activity, hydrolyzing N-glycosyl compounds"/>
    <property type="evidence" value="ECO:0007669"/>
    <property type="project" value="InterPro"/>
</dbReference>